<accession>A0A7T0BW68</accession>
<evidence type="ECO:0000313" key="1">
    <source>
        <dbReference type="EMBL" id="QPJ62034.1"/>
    </source>
</evidence>
<protein>
    <submittedName>
        <fullName evidence="1">Uncharacterized protein</fullName>
    </submittedName>
</protein>
<proteinExistence type="predicted"/>
<reference evidence="1 2" key="1">
    <citation type="submission" date="2020-02" db="EMBL/GenBank/DDBJ databases">
        <title>Genomic and physiological characterization of two novel Nitrospinaceae genera.</title>
        <authorList>
            <person name="Mueller A.J."/>
            <person name="Jung M.-Y."/>
            <person name="Strachan C.R."/>
            <person name="Herbold C.W."/>
            <person name="Kirkegaard R.H."/>
            <person name="Daims H."/>
        </authorList>
    </citation>
    <scope>NUCLEOTIDE SEQUENCE [LARGE SCALE GENOMIC DNA]</scope>
    <source>
        <strain evidence="1">EB</strain>
    </source>
</reference>
<sequence length="279" mass="32242">MADPERILKRILTNGFEAEKLKETDESLDVLIDSLREVIRCRRFAKWLEQNTGLVPLLQPAQFHNLLDIPEINFSEEVDRNLDVTRHSLKESRDADSPITVANLNAVLRELFRELNDLFTLKEKEYPRLSLADSMTGDMVERVEQSIQRLRGWDLKGVGFLLTGWLARGVEKDFEKWFPQATRVHPLRRQLDAVQTELGFYHRCLEVNIKWAVTGLDLFRVIREDKLGQLVENLGSLGNGMWNVVYNGMQVRQSLLHCGIDFSRVETLLDESIVPLKNS</sequence>
<organism evidence="1 2">
    <name type="scientific">Candidatus Nitronauta litoralis</name>
    <dbReference type="NCBI Taxonomy" id="2705533"/>
    <lineage>
        <taxon>Bacteria</taxon>
        <taxon>Pseudomonadati</taxon>
        <taxon>Nitrospinota/Tectimicrobiota group</taxon>
        <taxon>Nitrospinota</taxon>
        <taxon>Nitrospinia</taxon>
        <taxon>Nitrospinales</taxon>
        <taxon>Nitrospinaceae</taxon>
        <taxon>Candidatus Nitronauta</taxon>
    </lineage>
</organism>
<gene>
    <name evidence="1" type="ORF">G3M70_09175</name>
</gene>
<name>A0A7T0BW68_9BACT</name>
<evidence type="ECO:0000313" key="2">
    <source>
        <dbReference type="Proteomes" id="UP000594688"/>
    </source>
</evidence>
<dbReference type="EMBL" id="CP048685">
    <property type="protein sequence ID" value="QPJ62034.1"/>
    <property type="molecule type" value="Genomic_DNA"/>
</dbReference>
<dbReference type="KEGG" id="nli:G3M70_09175"/>
<dbReference type="Proteomes" id="UP000594688">
    <property type="component" value="Chromosome"/>
</dbReference>
<dbReference type="AlphaFoldDB" id="A0A7T0BW68"/>